<dbReference type="EMBL" id="PNYA01000030">
    <property type="protein sequence ID" value="PMS15562.1"/>
    <property type="molecule type" value="Genomic_DNA"/>
</dbReference>
<keyword evidence="1" id="KW-0547">Nucleotide-binding</keyword>
<dbReference type="InterPro" id="IPR036890">
    <property type="entry name" value="HATPase_C_sf"/>
</dbReference>
<protein>
    <submittedName>
        <fullName evidence="1">ATP-binding protein</fullName>
    </submittedName>
</protein>
<dbReference type="GO" id="GO:0005524">
    <property type="term" value="F:ATP binding"/>
    <property type="evidence" value="ECO:0007669"/>
    <property type="project" value="UniProtKB-KW"/>
</dbReference>
<gene>
    <name evidence="1" type="ORF">C0Z18_26400</name>
</gene>
<dbReference type="RefSeq" id="WP_102648425.1">
    <property type="nucleotide sequence ID" value="NZ_PNYA01000030.1"/>
</dbReference>
<dbReference type="AlphaFoldDB" id="A0A2N7VEI0"/>
<evidence type="ECO:0000313" key="2">
    <source>
        <dbReference type="Proteomes" id="UP000235616"/>
    </source>
</evidence>
<dbReference type="Proteomes" id="UP000235616">
    <property type="component" value="Unassembled WGS sequence"/>
</dbReference>
<dbReference type="Gene3D" id="1.10.10.10">
    <property type="entry name" value="Winged helix-like DNA-binding domain superfamily/Winged helix DNA-binding domain"/>
    <property type="match status" value="1"/>
</dbReference>
<sequence>MFTEIESLLRENPGLKAKVIASKIGKDRSEVNAFLYAQSERFRKDDEHRWYLTRPHELRISLPADTWVNAKLFEDALERGDSPLASPCNSIVIILSKDSKLLLDAMARLLALCNQLARDGKTVFVDCSNAISTHGYFDRVGFFRLLDPRVNVKPSRPQQSRADIYEAGNDGLVEMAMIEPTSPDENIPLRLQECFKKIADSKYWTGIFTVLTELFNNVRDHSQTSIAGFAALQYYRKGRKRHVQAVFSDSGRGIWGTLGPILETKYSPLAKRIRQSGIHEGVALIQEIFREGGISSNDDDGRGLGLKRTADFAHKFNAQITVRQHKYEVEVHYSESGQIEFSSRMDMHELEGTHVCFDFFLDGT</sequence>
<keyword evidence="2" id="KW-1185">Reference proteome</keyword>
<evidence type="ECO:0000313" key="1">
    <source>
        <dbReference type="EMBL" id="PMS15562.1"/>
    </source>
</evidence>
<comment type="caution">
    <text evidence="1">The sequence shown here is derived from an EMBL/GenBank/DDBJ whole genome shotgun (WGS) entry which is preliminary data.</text>
</comment>
<dbReference type="OrthoDB" id="8456403at2"/>
<dbReference type="SUPFAM" id="SSF55874">
    <property type="entry name" value="ATPase domain of HSP90 chaperone/DNA topoisomerase II/histidine kinase"/>
    <property type="match status" value="1"/>
</dbReference>
<keyword evidence="1" id="KW-0067">ATP-binding</keyword>
<reference evidence="1 2" key="1">
    <citation type="submission" date="2018-01" db="EMBL/GenBank/DDBJ databases">
        <title>Whole genome analyses suggest that Burkholderia sensu lato contains two further novel genera in the rhizoxinica-symbiotica group Mycetohabitans gen. nov., and Trinickia gen. nov.: implications for the evolution of diazotrophy and nodulation in the Burkholderiaceae.</title>
        <authorList>
            <person name="Estrada-de los Santos P."/>
            <person name="Palmer M."/>
            <person name="Chavez-Ramirez B."/>
            <person name="Beukes C."/>
            <person name="Steenkamp E.T."/>
            <person name="Hirsch A.M."/>
            <person name="Manyaka P."/>
            <person name="Maluk M."/>
            <person name="Lafos M."/>
            <person name="Crook M."/>
            <person name="Gross E."/>
            <person name="Simon M.F."/>
            <person name="Bueno dos Reis Junior F."/>
            <person name="Poole P.S."/>
            <person name="Venter S.N."/>
            <person name="James E.K."/>
        </authorList>
    </citation>
    <scope>NUCLEOTIDE SEQUENCE [LARGE SCALE GENOMIC DNA]</scope>
    <source>
        <strain evidence="1 2">GIMN1.004</strain>
    </source>
</reference>
<dbReference type="InterPro" id="IPR036388">
    <property type="entry name" value="WH-like_DNA-bd_sf"/>
</dbReference>
<name>A0A2N7VEI0_9BURK</name>
<accession>A0A2N7VEI0</accession>
<organism evidence="1 2">
    <name type="scientific">Trinickia dabaoshanensis</name>
    <dbReference type="NCBI Taxonomy" id="564714"/>
    <lineage>
        <taxon>Bacteria</taxon>
        <taxon>Pseudomonadati</taxon>
        <taxon>Pseudomonadota</taxon>
        <taxon>Betaproteobacteria</taxon>
        <taxon>Burkholderiales</taxon>
        <taxon>Burkholderiaceae</taxon>
        <taxon>Trinickia</taxon>
    </lineage>
</organism>
<proteinExistence type="predicted"/>